<name>A0A5A9P2D4_9TELE</name>
<keyword evidence="2" id="KW-1185">Reference proteome</keyword>
<sequence>MPKSAYMVDEGQVDAKAARMHDKPRMAVAMETEGTNQYCQSATLCQGLDWAQRVLRSLPRILLSRHWQAEGNRIKIS</sequence>
<organism evidence="1 2">
    <name type="scientific">Triplophysa tibetana</name>
    <dbReference type="NCBI Taxonomy" id="1572043"/>
    <lineage>
        <taxon>Eukaryota</taxon>
        <taxon>Metazoa</taxon>
        <taxon>Chordata</taxon>
        <taxon>Craniata</taxon>
        <taxon>Vertebrata</taxon>
        <taxon>Euteleostomi</taxon>
        <taxon>Actinopterygii</taxon>
        <taxon>Neopterygii</taxon>
        <taxon>Teleostei</taxon>
        <taxon>Ostariophysi</taxon>
        <taxon>Cypriniformes</taxon>
        <taxon>Nemacheilidae</taxon>
        <taxon>Triplophysa</taxon>
    </lineage>
</organism>
<dbReference type="EMBL" id="SOYY01000011">
    <property type="protein sequence ID" value="KAA0714857.1"/>
    <property type="molecule type" value="Genomic_DNA"/>
</dbReference>
<gene>
    <name evidence="1" type="ORF">E1301_Tti016059</name>
</gene>
<reference evidence="1 2" key="1">
    <citation type="journal article" date="2019" name="Mol. Ecol. Resour.">
        <title>Chromosome-level genome assembly of Triplophysa tibetana, a fish adapted to the harsh high-altitude environment of the Tibetan Plateau.</title>
        <authorList>
            <person name="Yang X."/>
            <person name="Liu H."/>
            <person name="Ma Z."/>
            <person name="Zou Y."/>
            <person name="Zou M."/>
            <person name="Mao Y."/>
            <person name="Li X."/>
            <person name="Wang H."/>
            <person name="Chen T."/>
            <person name="Wang W."/>
            <person name="Yang R."/>
        </authorList>
    </citation>
    <scope>NUCLEOTIDE SEQUENCE [LARGE SCALE GENOMIC DNA]</scope>
    <source>
        <strain evidence="1">TTIB1903HZAU</strain>
        <tissue evidence="1">Muscle</tissue>
    </source>
</reference>
<accession>A0A5A9P2D4</accession>
<comment type="caution">
    <text evidence="1">The sequence shown here is derived from an EMBL/GenBank/DDBJ whole genome shotgun (WGS) entry which is preliminary data.</text>
</comment>
<dbReference type="Proteomes" id="UP000324632">
    <property type="component" value="Chromosome 11"/>
</dbReference>
<proteinExistence type="predicted"/>
<evidence type="ECO:0000313" key="2">
    <source>
        <dbReference type="Proteomes" id="UP000324632"/>
    </source>
</evidence>
<protein>
    <submittedName>
        <fullName evidence="1">Uncharacterized protein</fullName>
    </submittedName>
</protein>
<evidence type="ECO:0000313" key="1">
    <source>
        <dbReference type="EMBL" id="KAA0714857.1"/>
    </source>
</evidence>
<dbReference type="AlphaFoldDB" id="A0A5A9P2D4"/>